<dbReference type="PROSITE" id="PS00041">
    <property type="entry name" value="HTH_ARAC_FAMILY_1"/>
    <property type="match status" value="1"/>
</dbReference>
<dbReference type="SUPFAM" id="SSF46689">
    <property type="entry name" value="Homeodomain-like"/>
    <property type="match status" value="1"/>
</dbReference>
<dbReference type="InterPro" id="IPR014710">
    <property type="entry name" value="RmlC-like_jellyroll"/>
</dbReference>
<organism evidence="5 6">
    <name type="scientific">Chitinophaga agrisoli</name>
    <dbReference type="NCBI Taxonomy" id="2607653"/>
    <lineage>
        <taxon>Bacteria</taxon>
        <taxon>Pseudomonadati</taxon>
        <taxon>Bacteroidota</taxon>
        <taxon>Chitinophagia</taxon>
        <taxon>Chitinophagales</taxon>
        <taxon>Chitinophagaceae</taxon>
        <taxon>Chitinophaga</taxon>
    </lineage>
</organism>
<dbReference type="InterPro" id="IPR018062">
    <property type="entry name" value="HTH_AraC-typ_CS"/>
</dbReference>
<feature type="domain" description="HTH araC/xylS-type" evidence="4">
    <location>
        <begin position="168"/>
        <end position="273"/>
    </location>
</feature>
<evidence type="ECO:0000256" key="1">
    <source>
        <dbReference type="ARBA" id="ARBA00023015"/>
    </source>
</evidence>
<comment type="caution">
    <text evidence="5">The sequence shown here is derived from an EMBL/GenBank/DDBJ whole genome shotgun (WGS) entry which is preliminary data.</text>
</comment>
<reference evidence="5 6" key="2">
    <citation type="submission" date="2019-09" db="EMBL/GenBank/DDBJ databases">
        <authorList>
            <person name="Jin C."/>
        </authorList>
    </citation>
    <scope>NUCLEOTIDE SEQUENCE [LARGE SCALE GENOMIC DNA]</scope>
    <source>
        <strain evidence="5 6">BN140078</strain>
    </source>
</reference>
<protein>
    <submittedName>
        <fullName evidence="5">Helix-turn-helix domain-containing protein</fullName>
    </submittedName>
</protein>
<evidence type="ECO:0000313" key="5">
    <source>
        <dbReference type="EMBL" id="KAA2245686.1"/>
    </source>
</evidence>
<dbReference type="Proteomes" id="UP000324611">
    <property type="component" value="Unassembled WGS sequence"/>
</dbReference>
<dbReference type="Gene3D" id="1.10.10.60">
    <property type="entry name" value="Homeodomain-like"/>
    <property type="match status" value="1"/>
</dbReference>
<evidence type="ECO:0000256" key="2">
    <source>
        <dbReference type="ARBA" id="ARBA00023125"/>
    </source>
</evidence>
<dbReference type="PROSITE" id="PS01124">
    <property type="entry name" value="HTH_ARAC_FAMILY_2"/>
    <property type="match status" value="1"/>
</dbReference>
<accession>A0A5B2W541</accession>
<evidence type="ECO:0000313" key="6">
    <source>
        <dbReference type="Proteomes" id="UP000324611"/>
    </source>
</evidence>
<evidence type="ECO:0000259" key="4">
    <source>
        <dbReference type="PROSITE" id="PS01124"/>
    </source>
</evidence>
<gene>
    <name evidence="5" type="ORF">F0L74_06950</name>
</gene>
<keyword evidence="2" id="KW-0238">DNA-binding</keyword>
<dbReference type="GO" id="GO:0003700">
    <property type="term" value="F:DNA-binding transcription factor activity"/>
    <property type="evidence" value="ECO:0007669"/>
    <property type="project" value="InterPro"/>
</dbReference>
<dbReference type="InterPro" id="IPR037923">
    <property type="entry name" value="HTH-like"/>
</dbReference>
<proteinExistence type="predicted"/>
<dbReference type="AlphaFoldDB" id="A0A5B2W541"/>
<dbReference type="InterPro" id="IPR009057">
    <property type="entry name" value="Homeodomain-like_sf"/>
</dbReference>
<dbReference type="PANTHER" id="PTHR43280:SF34">
    <property type="entry name" value="ARAC-FAMILY TRANSCRIPTIONAL REGULATOR"/>
    <property type="match status" value="1"/>
</dbReference>
<dbReference type="GO" id="GO:0043565">
    <property type="term" value="F:sequence-specific DNA binding"/>
    <property type="evidence" value="ECO:0007669"/>
    <property type="project" value="InterPro"/>
</dbReference>
<keyword evidence="1" id="KW-0805">Transcription regulation</keyword>
<keyword evidence="3" id="KW-0804">Transcription</keyword>
<keyword evidence="6" id="KW-1185">Reference proteome</keyword>
<dbReference type="EMBL" id="VUOC01000001">
    <property type="protein sequence ID" value="KAA2245686.1"/>
    <property type="molecule type" value="Genomic_DNA"/>
</dbReference>
<name>A0A5B2W541_9BACT</name>
<dbReference type="PANTHER" id="PTHR43280">
    <property type="entry name" value="ARAC-FAMILY TRANSCRIPTIONAL REGULATOR"/>
    <property type="match status" value="1"/>
</dbReference>
<evidence type="ECO:0000256" key="3">
    <source>
        <dbReference type="ARBA" id="ARBA00023163"/>
    </source>
</evidence>
<dbReference type="RefSeq" id="WP_149837076.1">
    <property type="nucleotide sequence ID" value="NZ_VUOC01000001.1"/>
</dbReference>
<sequence length="278" mass="32169">MGVKKFLLKNFIRGDEAFHLARVTIHSRHDLSLHKHNFAEIFWVESGSGHHLINGRKITLEPGHLVMIRPDDQHTFTSARGGLTLMNLAFPLETLHHLRDRYFAGVDSFFWTPDVIPYQTLLAVSSIRRISQRAEEVLQNRKSCFYLDHLLLFIFRLLFDNDNLSADQKIPAWLNHAIRSYSTPAMFKQGVRGFADLAERNIDHVNRTVQRTLHKTLTDLVTELRMNFASKQLSITNTPIKTICNDCGFTNLGHFYKTFKEVYQQTPSAYRRSSQTIV</sequence>
<dbReference type="SMART" id="SM00342">
    <property type="entry name" value="HTH_ARAC"/>
    <property type="match status" value="1"/>
</dbReference>
<dbReference type="InterPro" id="IPR003313">
    <property type="entry name" value="AraC-bd"/>
</dbReference>
<dbReference type="Pfam" id="PF02311">
    <property type="entry name" value="AraC_binding"/>
    <property type="match status" value="1"/>
</dbReference>
<reference evidence="5 6" key="1">
    <citation type="submission" date="2019-09" db="EMBL/GenBank/DDBJ databases">
        <title>Chitinophaga ginsengihumi sp. nov., isolated from soil of ginseng rhizosphere.</title>
        <authorList>
            <person name="Lee J."/>
        </authorList>
    </citation>
    <scope>NUCLEOTIDE SEQUENCE [LARGE SCALE GENOMIC DNA]</scope>
    <source>
        <strain evidence="5 6">BN140078</strain>
    </source>
</reference>
<dbReference type="Pfam" id="PF12833">
    <property type="entry name" value="HTH_18"/>
    <property type="match status" value="1"/>
</dbReference>
<dbReference type="Gene3D" id="2.60.120.10">
    <property type="entry name" value="Jelly Rolls"/>
    <property type="match status" value="1"/>
</dbReference>
<dbReference type="InterPro" id="IPR018060">
    <property type="entry name" value="HTH_AraC"/>
</dbReference>
<dbReference type="SUPFAM" id="SSF51215">
    <property type="entry name" value="Regulatory protein AraC"/>
    <property type="match status" value="1"/>
</dbReference>